<dbReference type="GO" id="GO:0003677">
    <property type="term" value="F:DNA binding"/>
    <property type="evidence" value="ECO:0007669"/>
    <property type="project" value="UniProtKB-UniRule"/>
</dbReference>
<evidence type="ECO:0000256" key="1">
    <source>
        <dbReference type="ARBA" id="ARBA00023125"/>
    </source>
</evidence>
<dbReference type="InParanoid" id="A0A2R5GV30"/>
<dbReference type="OrthoDB" id="1919336at2759"/>
<protein>
    <submittedName>
        <fullName evidence="6">High mobility group protein</fullName>
    </submittedName>
</protein>
<dbReference type="Pfam" id="PF00505">
    <property type="entry name" value="HMG_box"/>
    <property type="match status" value="3"/>
</dbReference>
<comment type="caution">
    <text evidence="6">The sequence shown here is derived from an EMBL/GenBank/DDBJ whole genome shotgun (WGS) entry which is preliminary data.</text>
</comment>
<dbReference type="GO" id="GO:0005634">
    <property type="term" value="C:nucleus"/>
    <property type="evidence" value="ECO:0007669"/>
    <property type="project" value="UniProtKB-UniRule"/>
</dbReference>
<accession>A0A2R5GV30</accession>
<feature type="compositionally biased region" description="Acidic residues" evidence="4">
    <location>
        <begin position="281"/>
        <end position="292"/>
    </location>
</feature>
<keyword evidence="7" id="KW-1185">Reference proteome</keyword>
<sequence>MPGGRPRKPRSGPKKPLSAYTLFVVEVRNSVSKKFPELGFQEVAQRVGLMWRELPEEHRQKYQQLADQDKRRYDIEKDEWKIRSLVEPPEDDRQRRKKRKGAPKNPLSAYTYYIMDVRKDVAAANPSMSFREVAIAVGRMWHQLSEDDRKVYNQKAEQDKARYENEMINWTQMLNTEAQEAAQENKSKKRKKTGPKNPLSAYTYFVIEQRPIISTQYPKLSFGEVATRVGQMWRALDSTGREKYDILAREDKERYDREKEMIKNRLSYMANANALAAGNNNDDDEEDDDDEDVAHRRHSRSRTNGHHDDGLIMRHHHHLQQQSAHLHPSHHHESAAQPPSDPSYWRMTG</sequence>
<feature type="compositionally biased region" description="Basic residues" evidence="4">
    <location>
        <begin position="295"/>
        <end position="304"/>
    </location>
</feature>
<gene>
    <name evidence="6" type="ORF">FCC1311_104032</name>
</gene>
<dbReference type="PROSITE" id="PS50118">
    <property type="entry name" value="HMG_BOX_2"/>
    <property type="match status" value="3"/>
</dbReference>
<feature type="region of interest" description="Disordered" evidence="4">
    <location>
        <begin position="276"/>
        <end position="349"/>
    </location>
</feature>
<feature type="DNA-binding region" description="HMG box" evidence="2">
    <location>
        <begin position="103"/>
        <end position="171"/>
    </location>
</feature>
<name>A0A2R5GV30_9STRA</name>
<feature type="domain" description="HMG box" evidence="5">
    <location>
        <begin position="103"/>
        <end position="171"/>
    </location>
</feature>
<dbReference type="InterPro" id="IPR009071">
    <property type="entry name" value="HMG_box_dom"/>
</dbReference>
<organism evidence="6 7">
    <name type="scientific">Hondaea fermentalgiana</name>
    <dbReference type="NCBI Taxonomy" id="2315210"/>
    <lineage>
        <taxon>Eukaryota</taxon>
        <taxon>Sar</taxon>
        <taxon>Stramenopiles</taxon>
        <taxon>Bigyra</taxon>
        <taxon>Labyrinthulomycetes</taxon>
        <taxon>Thraustochytrida</taxon>
        <taxon>Thraustochytriidae</taxon>
        <taxon>Hondaea</taxon>
    </lineage>
</organism>
<keyword evidence="3" id="KW-0175">Coiled coil</keyword>
<keyword evidence="1 2" id="KW-0238">DNA-binding</keyword>
<evidence type="ECO:0000259" key="5">
    <source>
        <dbReference type="PROSITE" id="PS50118"/>
    </source>
</evidence>
<dbReference type="InterPro" id="IPR050342">
    <property type="entry name" value="HMGB"/>
</dbReference>
<dbReference type="SMART" id="SM00398">
    <property type="entry name" value="HMG"/>
    <property type="match status" value="3"/>
</dbReference>
<evidence type="ECO:0000313" key="7">
    <source>
        <dbReference type="Proteomes" id="UP000241890"/>
    </source>
</evidence>
<dbReference type="InterPro" id="IPR036910">
    <property type="entry name" value="HMG_box_dom_sf"/>
</dbReference>
<keyword evidence="2" id="KW-0539">Nucleus</keyword>
<dbReference type="PANTHER" id="PTHR48112">
    <property type="entry name" value="HIGH MOBILITY GROUP PROTEIN DSP1"/>
    <property type="match status" value="1"/>
</dbReference>
<dbReference type="Proteomes" id="UP000241890">
    <property type="component" value="Unassembled WGS sequence"/>
</dbReference>
<proteinExistence type="predicted"/>
<feature type="domain" description="HMG box" evidence="5">
    <location>
        <begin position="195"/>
        <end position="263"/>
    </location>
</feature>
<evidence type="ECO:0000256" key="4">
    <source>
        <dbReference type="SAM" id="MobiDB-lite"/>
    </source>
</evidence>
<evidence type="ECO:0000256" key="2">
    <source>
        <dbReference type="PROSITE-ProRule" id="PRU00267"/>
    </source>
</evidence>
<feature type="domain" description="HMG box" evidence="5">
    <location>
        <begin position="13"/>
        <end position="81"/>
    </location>
</feature>
<feature type="DNA-binding region" description="HMG box" evidence="2">
    <location>
        <begin position="195"/>
        <end position="263"/>
    </location>
</feature>
<dbReference type="PRINTS" id="PR00886">
    <property type="entry name" value="HIGHMOBLTY12"/>
</dbReference>
<evidence type="ECO:0000313" key="6">
    <source>
        <dbReference type="EMBL" id="GBG34179.1"/>
    </source>
</evidence>
<dbReference type="Gene3D" id="1.10.30.10">
    <property type="entry name" value="High mobility group box domain"/>
    <property type="match status" value="3"/>
</dbReference>
<dbReference type="CDD" id="cd00084">
    <property type="entry name" value="HMG-box_SF"/>
    <property type="match status" value="1"/>
</dbReference>
<feature type="DNA-binding region" description="HMG box" evidence="2">
    <location>
        <begin position="13"/>
        <end position="81"/>
    </location>
</feature>
<dbReference type="AlphaFoldDB" id="A0A2R5GV30"/>
<feature type="coiled-coil region" evidence="3">
    <location>
        <begin position="153"/>
        <end position="191"/>
    </location>
</feature>
<evidence type="ECO:0000256" key="3">
    <source>
        <dbReference type="SAM" id="Coils"/>
    </source>
</evidence>
<dbReference type="EMBL" id="BEYU01000183">
    <property type="protein sequence ID" value="GBG34179.1"/>
    <property type="molecule type" value="Genomic_DNA"/>
</dbReference>
<reference evidence="6 7" key="1">
    <citation type="submission" date="2017-12" db="EMBL/GenBank/DDBJ databases">
        <title>Sequencing, de novo assembly and annotation of complete genome of a new Thraustochytrid species, strain FCC1311.</title>
        <authorList>
            <person name="Sedici K."/>
            <person name="Godart F."/>
            <person name="Aiese Cigliano R."/>
            <person name="Sanseverino W."/>
            <person name="Barakat M."/>
            <person name="Ortet P."/>
            <person name="Marechal E."/>
            <person name="Cagnac O."/>
            <person name="Amato A."/>
        </authorList>
    </citation>
    <scope>NUCLEOTIDE SEQUENCE [LARGE SCALE GENOMIC DNA]</scope>
</reference>
<dbReference type="SUPFAM" id="SSF47095">
    <property type="entry name" value="HMG-box"/>
    <property type="match status" value="3"/>
</dbReference>